<dbReference type="InterPro" id="IPR035500">
    <property type="entry name" value="NHR-like_dom_sf"/>
</dbReference>
<keyword evidence="1" id="KW-0805">Transcription regulation</keyword>
<name>A0AAV5TCW4_9BILA</name>
<accession>A0AAV5TCW4</accession>
<keyword evidence="3" id="KW-0675">Receptor</keyword>
<keyword evidence="2" id="KW-0804">Transcription</keyword>
<feature type="non-terminal residue" evidence="5">
    <location>
        <position position="1"/>
    </location>
</feature>
<dbReference type="SMART" id="SM00430">
    <property type="entry name" value="HOLI"/>
    <property type="match status" value="1"/>
</dbReference>
<dbReference type="AlphaFoldDB" id="A0AAV5TCW4"/>
<dbReference type="InterPro" id="IPR000536">
    <property type="entry name" value="Nucl_hrmn_rcpt_lig-bd"/>
</dbReference>
<evidence type="ECO:0000256" key="2">
    <source>
        <dbReference type="ARBA" id="ARBA00023163"/>
    </source>
</evidence>
<dbReference type="Gene3D" id="1.10.565.10">
    <property type="entry name" value="Retinoid X Receptor"/>
    <property type="match status" value="1"/>
</dbReference>
<protein>
    <recommendedName>
        <fullName evidence="4">NR LBD domain-containing protein</fullName>
    </recommendedName>
</protein>
<keyword evidence="6" id="KW-1185">Reference proteome</keyword>
<dbReference type="Proteomes" id="UP001432027">
    <property type="component" value="Unassembled WGS sequence"/>
</dbReference>
<reference evidence="5" key="1">
    <citation type="submission" date="2023-10" db="EMBL/GenBank/DDBJ databases">
        <title>Genome assembly of Pristionchus species.</title>
        <authorList>
            <person name="Yoshida K."/>
            <person name="Sommer R.J."/>
        </authorList>
    </citation>
    <scope>NUCLEOTIDE SEQUENCE</scope>
    <source>
        <strain evidence="5">RS0144</strain>
    </source>
</reference>
<evidence type="ECO:0000313" key="6">
    <source>
        <dbReference type="Proteomes" id="UP001432027"/>
    </source>
</evidence>
<evidence type="ECO:0000259" key="4">
    <source>
        <dbReference type="PROSITE" id="PS51843"/>
    </source>
</evidence>
<dbReference type="Pfam" id="PF00104">
    <property type="entry name" value="Hormone_recep"/>
    <property type="match status" value="1"/>
</dbReference>
<dbReference type="EMBL" id="BTSX01000004">
    <property type="protein sequence ID" value="GMS92737.1"/>
    <property type="molecule type" value="Genomic_DNA"/>
</dbReference>
<sequence length="218" mass="25441">EIVPCTFQFDTEATKILIPGLFEFSRATFPGFQMLPNTDKWLLIRNYQKVFQGIDSELRTLRSFGKGSNNLFGSYTTYIKGDHVDYFFSDCPDTRVIDIIRTMHRWLEDNVPKMKKQIHRIDPSEEELLAMIGIALWSVENLEASDELLTLAARYRTEIMAELVAHYRQTIGQERGASRLGVLLCLLQEFRRVITSMHPVYEIYRILDIFDDDSILYK</sequence>
<comment type="caution">
    <text evidence="5">The sequence shown here is derived from an EMBL/GenBank/DDBJ whole genome shotgun (WGS) entry which is preliminary data.</text>
</comment>
<dbReference type="PROSITE" id="PS51843">
    <property type="entry name" value="NR_LBD"/>
    <property type="match status" value="1"/>
</dbReference>
<proteinExistence type="predicted"/>
<feature type="non-terminal residue" evidence="5">
    <location>
        <position position="218"/>
    </location>
</feature>
<dbReference type="PANTHER" id="PTHR46011">
    <property type="entry name" value="NUCLEAR HORMONE RECEPTOR FAMILY MEMBER NHR-86-RELATED"/>
    <property type="match status" value="1"/>
</dbReference>
<evidence type="ECO:0000313" key="5">
    <source>
        <dbReference type="EMBL" id="GMS92737.1"/>
    </source>
</evidence>
<evidence type="ECO:0000256" key="3">
    <source>
        <dbReference type="ARBA" id="ARBA00023170"/>
    </source>
</evidence>
<dbReference type="SUPFAM" id="SSF48508">
    <property type="entry name" value="Nuclear receptor ligand-binding domain"/>
    <property type="match status" value="1"/>
</dbReference>
<gene>
    <name evidence="5" type="ORF">PENTCL1PPCAC_14912</name>
</gene>
<dbReference type="GO" id="GO:0003700">
    <property type="term" value="F:DNA-binding transcription factor activity"/>
    <property type="evidence" value="ECO:0007669"/>
    <property type="project" value="TreeGrafter"/>
</dbReference>
<evidence type="ECO:0000256" key="1">
    <source>
        <dbReference type="ARBA" id="ARBA00023015"/>
    </source>
</evidence>
<organism evidence="5 6">
    <name type="scientific">Pristionchus entomophagus</name>
    <dbReference type="NCBI Taxonomy" id="358040"/>
    <lineage>
        <taxon>Eukaryota</taxon>
        <taxon>Metazoa</taxon>
        <taxon>Ecdysozoa</taxon>
        <taxon>Nematoda</taxon>
        <taxon>Chromadorea</taxon>
        <taxon>Rhabditida</taxon>
        <taxon>Rhabditina</taxon>
        <taxon>Diplogasteromorpha</taxon>
        <taxon>Diplogasteroidea</taxon>
        <taxon>Neodiplogasteridae</taxon>
        <taxon>Pristionchus</taxon>
    </lineage>
</organism>
<dbReference type="PANTHER" id="PTHR46011:SF6">
    <property type="entry name" value="HIGH ZINC ACTIVATED NUCLEAR RECEPTOR PROTEIN"/>
    <property type="match status" value="1"/>
</dbReference>
<dbReference type="GO" id="GO:0005634">
    <property type="term" value="C:nucleus"/>
    <property type="evidence" value="ECO:0007669"/>
    <property type="project" value="TreeGrafter"/>
</dbReference>
<feature type="domain" description="NR LBD" evidence="4">
    <location>
        <begin position="1"/>
        <end position="218"/>
    </location>
</feature>